<dbReference type="Proteomes" id="UP000599523">
    <property type="component" value="Unassembled WGS sequence"/>
</dbReference>
<evidence type="ECO:0000259" key="2">
    <source>
        <dbReference type="Pfam" id="PF12697"/>
    </source>
</evidence>
<feature type="transmembrane region" description="Helical" evidence="1">
    <location>
        <begin position="96"/>
        <end position="115"/>
    </location>
</feature>
<evidence type="ECO:0000313" key="4">
    <source>
        <dbReference type="Proteomes" id="UP000599523"/>
    </source>
</evidence>
<dbReference type="EMBL" id="WTVM01000131">
    <property type="protein sequence ID" value="NMG04548.1"/>
    <property type="molecule type" value="Genomic_DNA"/>
</dbReference>
<proteinExistence type="predicted"/>
<dbReference type="AlphaFoldDB" id="A0A972FFC4"/>
<dbReference type="GO" id="GO:0016787">
    <property type="term" value="F:hydrolase activity"/>
    <property type="evidence" value="ECO:0007669"/>
    <property type="project" value="UniProtKB-KW"/>
</dbReference>
<dbReference type="Pfam" id="PF12697">
    <property type="entry name" value="Abhydrolase_6"/>
    <property type="match status" value="1"/>
</dbReference>
<dbReference type="InterPro" id="IPR050266">
    <property type="entry name" value="AB_hydrolase_sf"/>
</dbReference>
<sequence>MKLKTWYHPCSAGYTLRGEHSLPSGKPVLHFLHGNGFCGRTYSPMLETLAEDFDLFLSDVQGHGDSDHGGRFHGWNRTADLCIEAWQAHADRFGPVPTLLVGHSFGAVITALMMAHQPTLAQRAVLLDPVLFPPAMMGLMALSDVVGLYSRNLLAQRARKRRHHWPDRDTARRLLEGRGMFKGWTDPALQAYVDHALRDTPGGGVELKCSPRLEAEIFGSFPKRLWSSLKRIQTPTRVLYGENTFPFVPSAVSRLCMSNHHVGAQRVPGGHCFMQEQPYEAARLVSNYLLGD</sequence>
<evidence type="ECO:0000313" key="3">
    <source>
        <dbReference type="EMBL" id="NMG04548.1"/>
    </source>
</evidence>
<dbReference type="InterPro" id="IPR029058">
    <property type="entry name" value="AB_hydrolase_fold"/>
</dbReference>
<protein>
    <submittedName>
        <fullName evidence="3">Alpha/beta fold hydrolase</fullName>
    </submittedName>
</protein>
<keyword evidence="3" id="KW-0378">Hydrolase</keyword>
<dbReference type="InterPro" id="IPR000073">
    <property type="entry name" value="AB_hydrolase_1"/>
</dbReference>
<dbReference type="SUPFAM" id="SSF53474">
    <property type="entry name" value="alpha/beta-Hydrolases"/>
    <property type="match status" value="1"/>
</dbReference>
<keyword evidence="4" id="KW-1185">Reference proteome</keyword>
<gene>
    <name evidence="3" type="ORF">GPA21_16460</name>
</gene>
<evidence type="ECO:0000256" key="1">
    <source>
        <dbReference type="SAM" id="Phobius"/>
    </source>
</evidence>
<keyword evidence="1" id="KW-1133">Transmembrane helix</keyword>
<dbReference type="RefSeq" id="WP_168989212.1">
    <property type="nucleotide sequence ID" value="NZ_CAWPHM010000035.1"/>
</dbReference>
<keyword evidence="1" id="KW-0812">Transmembrane</keyword>
<dbReference type="PANTHER" id="PTHR43798">
    <property type="entry name" value="MONOACYLGLYCEROL LIPASE"/>
    <property type="match status" value="1"/>
</dbReference>
<dbReference type="GO" id="GO:0016020">
    <property type="term" value="C:membrane"/>
    <property type="evidence" value="ECO:0007669"/>
    <property type="project" value="TreeGrafter"/>
</dbReference>
<reference evidence="3" key="1">
    <citation type="submission" date="2019-12" db="EMBL/GenBank/DDBJ databases">
        <title>Comparative genomics gives insights into the taxonomy of the Azoarcus-Aromatoleum group and reveals separate origins of nif in the plant-associated Azoarcus and non-plant-associated Aromatoleum sub-groups.</title>
        <authorList>
            <person name="Lafos M."/>
            <person name="Maluk M."/>
            <person name="Batista M."/>
            <person name="Junghare M."/>
            <person name="Carmona M."/>
            <person name="Faoro H."/>
            <person name="Cruz L.M."/>
            <person name="Battistoni F."/>
            <person name="De Souza E."/>
            <person name="Pedrosa F."/>
            <person name="Chen W.-M."/>
            <person name="Poole P.S."/>
            <person name="Dixon R.A."/>
            <person name="James E.K."/>
        </authorList>
    </citation>
    <scope>NUCLEOTIDE SEQUENCE</scope>
    <source>
        <strain evidence="3">NSC3</strain>
    </source>
</reference>
<dbReference type="Gene3D" id="3.40.50.1820">
    <property type="entry name" value="alpha/beta hydrolase"/>
    <property type="match status" value="1"/>
</dbReference>
<comment type="caution">
    <text evidence="3">The sequence shown here is derived from an EMBL/GenBank/DDBJ whole genome shotgun (WGS) entry which is preliminary data.</text>
</comment>
<keyword evidence="1" id="KW-0472">Membrane</keyword>
<dbReference type="PANTHER" id="PTHR43798:SF33">
    <property type="entry name" value="HYDROLASE, PUTATIVE (AFU_ORTHOLOGUE AFUA_2G14860)-RELATED"/>
    <property type="match status" value="1"/>
</dbReference>
<organism evidence="3 4">
    <name type="scientific">Azoarcus taiwanensis</name>
    <dbReference type="NCBI Taxonomy" id="666964"/>
    <lineage>
        <taxon>Bacteria</taxon>
        <taxon>Pseudomonadati</taxon>
        <taxon>Pseudomonadota</taxon>
        <taxon>Betaproteobacteria</taxon>
        <taxon>Rhodocyclales</taxon>
        <taxon>Zoogloeaceae</taxon>
        <taxon>Azoarcus</taxon>
    </lineage>
</organism>
<feature type="transmembrane region" description="Helical" evidence="1">
    <location>
        <begin position="135"/>
        <end position="154"/>
    </location>
</feature>
<feature type="domain" description="AB hydrolase-1" evidence="2">
    <location>
        <begin position="31"/>
        <end position="281"/>
    </location>
</feature>
<name>A0A972FFC4_9RHOO</name>
<accession>A0A972FFC4</accession>